<evidence type="ECO:0000313" key="3">
    <source>
        <dbReference type="Proteomes" id="UP000034491"/>
    </source>
</evidence>
<feature type="transmembrane region" description="Helical" evidence="1">
    <location>
        <begin position="30"/>
        <end position="46"/>
    </location>
</feature>
<comment type="caution">
    <text evidence="2">The sequence shown here is derived from an EMBL/GenBank/DDBJ whole genome shotgun (WGS) entry which is preliminary data.</text>
</comment>
<organism evidence="2 3">
    <name type="scientific">Kiloniella litopenaei</name>
    <dbReference type="NCBI Taxonomy" id="1549748"/>
    <lineage>
        <taxon>Bacteria</taxon>
        <taxon>Pseudomonadati</taxon>
        <taxon>Pseudomonadota</taxon>
        <taxon>Alphaproteobacteria</taxon>
        <taxon>Rhodospirillales</taxon>
        <taxon>Kiloniellaceae</taxon>
        <taxon>Kiloniella</taxon>
    </lineage>
</organism>
<dbReference type="STRING" id="1549748.WH95_19600"/>
<feature type="transmembrane region" description="Helical" evidence="1">
    <location>
        <begin position="52"/>
        <end position="72"/>
    </location>
</feature>
<accession>A0A0M2R0S8</accession>
<dbReference type="EMBL" id="LANI01000037">
    <property type="protein sequence ID" value="KKJ75226.1"/>
    <property type="molecule type" value="Genomic_DNA"/>
</dbReference>
<dbReference type="AlphaFoldDB" id="A0A0M2R0S8"/>
<keyword evidence="3" id="KW-1185">Reference proteome</keyword>
<evidence type="ECO:0000313" key="2">
    <source>
        <dbReference type="EMBL" id="KKJ75226.1"/>
    </source>
</evidence>
<protein>
    <submittedName>
        <fullName evidence="2">Uncharacterized protein</fullName>
    </submittedName>
</protein>
<evidence type="ECO:0000256" key="1">
    <source>
        <dbReference type="SAM" id="Phobius"/>
    </source>
</evidence>
<dbReference type="Proteomes" id="UP000034491">
    <property type="component" value="Unassembled WGS sequence"/>
</dbReference>
<keyword evidence="1" id="KW-1133">Transmembrane helix</keyword>
<keyword evidence="1" id="KW-0472">Membrane</keyword>
<proteinExistence type="predicted"/>
<reference evidence="2 3" key="1">
    <citation type="submission" date="2015-03" db="EMBL/GenBank/DDBJ databases">
        <title>Genome sequence of Kiloniella sp. P1-1, isolated from the gut microflora of Pacific white shrimp, Penaeus vannamei.</title>
        <authorList>
            <person name="Shao Z."/>
            <person name="Wang L."/>
            <person name="Li X."/>
        </authorList>
    </citation>
    <scope>NUCLEOTIDE SEQUENCE [LARGE SCALE GENOMIC DNA]</scope>
    <source>
        <strain evidence="2 3">P1-1</strain>
    </source>
</reference>
<dbReference type="RefSeq" id="WP_046510109.1">
    <property type="nucleotide sequence ID" value="NZ_LANI01000037.1"/>
</dbReference>
<gene>
    <name evidence="2" type="ORF">WH95_19600</name>
</gene>
<sequence length="108" mass="11929">MKSDQDNLDQSEDIKVFSSVQMTWGVPSKLFFGGVALGLMLGVAMMQPLGWVLAVIFTTSLVSIILVVLMALHKNDPQGLEAWVRRLQNPATAWGAGKYKKKRIVAIR</sequence>
<keyword evidence="1" id="KW-0812">Transmembrane</keyword>
<name>A0A0M2R0S8_9PROT</name>